<name>A0A521G1U9_9BACT</name>
<evidence type="ECO:0000313" key="2">
    <source>
        <dbReference type="EMBL" id="TAA75000.1"/>
    </source>
</evidence>
<proteinExistence type="inferred from homology"/>
<reference evidence="2" key="1">
    <citation type="submission" date="2017-07" db="EMBL/GenBank/DDBJ databases">
        <title>The cable genome - Insights into the physiology and evolution of filamentous bacteria capable of sulfide oxidation via long distance electron transfer.</title>
        <authorList>
            <person name="Thorup C."/>
            <person name="Bjerg J.T."/>
            <person name="Schreiber L."/>
            <person name="Nielsen L.P."/>
            <person name="Kjeldsen K.U."/>
            <person name="Boesen T."/>
            <person name="Boggild A."/>
            <person name="Meysman F."/>
            <person name="Geelhoed J."/>
            <person name="Schramm A."/>
        </authorList>
    </citation>
    <scope>NUCLEOTIDE SEQUENCE [LARGE SCALE GENOMIC DNA]</scope>
    <source>
        <strain evidence="2">GS</strain>
    </source>
</reference>
<gene>
    <name evidence="2" type="ORF">CDV28_11328</name>
</gene>
<dbReference type="PANTHER" id="PTHR42760:SF135">
    <property type="entry name" value="BLL7886 PROTEIN"/>
    <property type="match status" value="1"/>
</dbReference>
<dbReference type="GO" id="GO:0030497">
    <property type="term" value="P:fatty acid elongation"/>
    <property type="evidence" value="ECO:0007669"/>
    <property type="project" value="TreeGrafter"/>
</dbReference>
<comment type="similarity">
    <text evidence="1">Belongs to the short-chain dehydrogenases/reductases (SDR) family.</text>
</comment>
<accession>A0A521G1U9</accession>
<dbReference type="PANTHER" id="PTHR42760">
    <property type="entry name" value="SHORT-CHAIN DEHYDROGENASES/REDUCTASES FAMILY MEMBER"/>
    <property type="match status" value="1"/>
</dbReference>
<keyword evidence="2" id="KW-0560">Oxidoreductase</keyword>
<dbReference type="InterPro" id="IPR036291">
    <property type="entry name" value="NAD(P)-bd_dom_sf"/>
</dbReference>
<protein>
    <submittedName>
        <fullName evidence="2">3-oxoacyl-[acyl-carrier protein] reductase</fullName>
        <ecNumber evidence="2">1.1.1.100</ecNumber>
    </submittedName>
</protein>
<dbReference type="Proteomes" id="UP000316238">
    <property type="component" value="Unassembled WGS sequence"/>
</dbReference>
<dbReference type="Gene3D" id="3.40.50.720">
    <property type="entry name" value="NAD(P)-binding Rossmann-like Domain"/>
    <property type="match status" value="1"/>
</dbReference>
<dbReference type="InterPro" id="IPR002347">
    <property type="entry name" value="SDR_fam"/>
</dbReference>
<dbReference type="GO" id="GO:0004316">
    <property type="term" value="F:3-oxoacyl-[acyl-carrier-protein] reductase (NADPH) activity"/>
    <property type="evidence" value="ECO:0007669"/>
    <property type="project" value="UniProtKB-EC"/>
</dbReference>
<dbReference type="AlphaFoldDB" id="A0A521G1U9"/>
<organism evidence="2 3">
    <name type="scientific">Candidatus Electronema aureum</name>
    <dbReference type="NCBI Taxonomy" id="2005002"/>
    <lineage>
        <taxon>Bacteria</taxon>
        <taxon>Pseudomonadati</taxon>
        <taxon>Thermodesulfobacteriota</taxon>
        <taxon>Desulfobulbia</taxon>
        <taxon>Desulfobulbales</taxon>
        <taxon>Desulfobulbaceae</taxon>
        <taxon>Candidatus Electronema</taxon>
    </lineage>
</organism>
<dbReference type="CDD" id="cd05233">
    <property type="entry name" value="SDR_c"/>
    <property type="match status" value="1"/>
</dbReference>
<dbReference type="PRINTS" id="PR00081">
    <property type="entry name" value="GDHRDH"/>
</dbReference>
<dbReference type="SUPFAM" id="SSF51735">
    <property type="entry name" value="NAD(P)-binding Rossmann-fold domains"/>
    <property type="match status" value="1"/>
</dbReference>
<dbReference type="EC" id="1.1.1.100" evidence="2"/>
<dbReference type="PRINTS" id="PR00080">
    <property type="entry name" value="SDRFAMILY"/>
</dbReference>
<dbReference type="EMBL" id="NQJD01000013">
    <property type="protein sequence ID" value="TAA75000.1"/>
    <property type="molecule type" value="Genomic_DNA"/>
</dbReference>
<dbReference type="Pfam" id="PF13561">
    <property type="entry name" value="adh_short_C2"/>
    <property type="match status" value="1"/>
</dbReference>
<evidence type="ECO:0000256" key="1">
    <source>
        <dbReference type="ARBA" id="ARBA00006484"/>
    </source>
</evidence>
<evidence type="ECO:0000313" key="3">
    <source>
        <dbReference type="Proteomes" id="UP000316238"/>
    </source>
</evidence>
<keyword evidence="3" id="KW-1185">Reference proteome</keyword>
<sequence length="270" mass="29507">MNLAIKNALVLGASRGIGRAIARRLTAEGAQLILPWFDWPESVQEMEEEFSGHLTLQADLRDAESVQAMSRRIANEYGTLHVLINNIERGGMPVVHGSYRRPVNREQWQLELDTTLHAKWLVFDACLPLLRQAKQAAVVNISSVAAITGRSGPAGLLFSDGYTAANRGISSFTETWARIAAPSIRVNELMLGLIDSRHGPSTKGWSLLKEAEREALLRHTLLGRTGSPEEVAEAALFLLRADYMTGATLRLDGGFVLGGEKVPEMPDGVI</sequence>
<comment type="caution">
    <text evidence="2">The sequence shown here is derived from an EMBL/GenBank/DDBJ whole genome shotgun (WGS) entry which is preliminary data.</text>
</comment>